<dbReference type="PANTHER" id="PTHR35936">
    <property type="entry name" value="MEMBRANE-BOUND LYTIC MUREIN TRANSGLYCOSYLASE F"/>
    <property type="match status" value="1"/>
</dbReference>
<dbReference type="InterPro" id="IPR001638">
    <property type="entry name" value="Solute-binding_3/MltF_N"/>
</dbReference>
<evidence type="ECO:0000259" key="3">
    <source>
        <dbReference type="SMART" id="SM00062"/>
    </source>
</evidence>
<evidence type="ECO:0000313" key="5">
    <source>
        <dbReference type="Proteomes" id="UP001207605"/>
    </source>
</evidence>
<dbReference type="Pfam" id="PF00497">
    <property type="entry name" value="SBP_bac_3"/>
    <property type="match status" value="1"/>
</dbReference>
<proteinExistence type="predicted"/>
<keyword evidence="5" id="KW-1185">Reference proteome</keyword>
<dbReference type="SMART" id="SM00062">
    <property type="entry name" value="PBPb"/>
    <property type="match status" value="1"/>
</dbReference>
<name>A0ABT2S3X2_9FIRM</name>
<sequence length="267" mass="29032">MKKMTKMLSVILTVAMMAAMLVACGSSDSKKSDEKTESTDSKDTIKFGTNAEFPPFEYVTQDGVIGEFDGIDIAIAKDIAEENGMEAQIENMEFDSLIVALQNGQVDAVIAGMTVTDERAEAVDFSTPYYTATQVMVVKDDSDITKASDMEGKKICVIQGYTGETCVKDLGYDYEAFKKGTEAIMELVNDKCDVVVIDSATAQKYVADNDGLKIVEDNDAFDSEEYAIAVQKGNTELLDKINTAIEKLISDGKVSEYAAKYTDADAE</sequence>
<keyword evidence="1 2" id="KW-0732">Signal</keyword>
<feature type="chain" id="PRO_5046546867" evidence="2">
    <location>
        <begin position="24"/>
        <end position="267"/>
    </location>
</feature>
<dbReference type="Proteomes" id="UP001207605">
    <property type="component" value="Unassembled WGS sequence"/>
</dbReference>
<dbReference type="PANTHER" id="PTHR35936:SF17">
    <property type="entry name" value="ARGININE-BINDING EXTRACELLULAR PROTEIN ARTP"/>
    <property type="match status" value="1"/>
</dbReference>
<accession>A0ABT2S3X2</accession>
<feature type="domain" description="Solute-binding protein family 3/N-terminal" evidence="3">
    <location>
        <begin position="44"/>
        <end position="265"/>
    </location>
</feature>
<dbReference type="SUPFAM" id="SSF53850">
    <property type="entry name" value="Periplasmic binding protein-like II"/>
    <property type="match status" value="1"/>
</dbReference>
<dbReference type="Gene3D" id="3.40.190.10">
    <property type="entry name" value="Periplasmic binding protein-like II"/>
    <property type="match status" value="2"/>
</dbReference>
<feature type="signal peptide" evidence="2">
    <location>
        <begin position="1"/>
        <end position="23"/>
    </location>
</feature>
<gene>
    <name evidence="4" type="ORF">OCV65_03415</name>
</gene>
<organism evidence="4 5">
    <name type="scientific">Dorea ammoniilytica</name>
    <dbReference type="NCBI Taxonomy" id="2981788"/>
    <lineage>
        <taxon>Bacteria</taxon>
        <taxon>Bacillati</taxon>
        <taxon>Bacillota</taxon>
        <taxon>Clostridia</taxon>
        <taxon>Lachnospirales</taxon>
        <taxon>Lachnospiraceae</taxon>
        <taxon>Dorea</taxon>
    </lineage>
</organism>
<reference evidence="4 5" key="1">
    <citation type="journal article" date="2021" name="ISME Commun">
        <title>Automated analysis of genomic sequences facilitates high-throughput and comprehensive description of bacteria.</title>
        <authorList>
            <person name="Hitch T.C.A."/>
        </authorList>
    </citation>
    <scope>NUCLEOTIDE SEQUENCE [LARGE SCALE GENOMIC DNA]</scope>
    <source>
        <strain evidence="4 5">Sanger_02</strain>
    </source>
</reference>
<evidence type="ECO:0000256" key="2">
    <source>
        <dbReference type="SAM" id="SignalP"/>
    </source>
</evidence>
<evidence type="ECO:0000256" key="1">
    <source>
        <dbReference type="ARBA" id="ARBA00022729"/>
    </source>
</evidence>
<protein>
    <submittedName>
        <fullName evidence="4">Transporter substrate-binding domain-containing protein</fullName>
    </submittedName>
</protein>
<comment type="caution">
    <text evidence="4">The sequence shown here is derived from an EMBL/GenBank/DDBJ whole genome shotgun (WGS) entry which is preliminary data.</text>
</comment>
<dbReference type="EMBL" id="JAOQJV010000002">
    <property type="protein sequence ID" value="MCU6699288.1"/>
    <property type="molecule type" value="Genomic_DNA"/>
</dbReference>
<dbReference type="RefSeq" id="WP_262580941.1">
    <property type="nucleotide sequence ID" value="NZ_JAOQJV010000002.1"/>
</dbReference>
<evidence type="ECO:0000313" key="4">
    <source>
        <dbReference type="EMBL" id="MCU6699288.1"/>
    </source>
</evidence>
<dbReference type="PROSITE" id="PS51257">
    <property type="entry name" value="PROKAR_LIPOPROTEIN"/>
    <property type="match status" value="1"/>
</dbReference>